<keyword evidence="2" id="KW-0449">Lipoprotein</keyword>
<dbReference type="Proteomes" id="UP001165444">
    <property type="component" value="Unassembled WGS sequence"/>
</dbReference>
<evidence type="ECO:0000313" key="3">
    <source>
        <dbReference type="EMBL" id="MCJ2379394.1"/>
    </source>
</evidence>
<dbReference type="Gene3D" id="1.20.1600.10">
    <property type="entry name" value="Outer membrane efflux proteins (OEP)"/>
    <property type="match status" value="1"/>
</dbReference>
<protein>
    <submittedName>
        <fullName evidence="3">Efflux transporter outer membrane subunit</fullName>
    </submittedName>
</protein>
<feature type="signal peptide" evidence="2">
    <location>
        <begin position="1"/>
        <end position="26"/>
    </location>
</feature>
<dbReference type="PANTHER" id="PTHR30203">
    <property type="entry name" value="OUTER MEMBRANE CATION EFFLUX PROTEIN"/>
    <property type="match status" value="1"/>
</dbReference>
<dbReference type="SUPFAM" id="SSF56954">
    <property type="entry name" value="Outer membrane efflux proteins (OEP)"/>
    <property type="match status" value="1"/>
</dbReference>
<dbReference type="InterPro" id="IPR003423">
    <property type="entry name" value="OMP_efflux"/>
</dbReference>
<dbReference type="Pfam" id="PF02321">
    <property type="entry name" value="OEP"/>
    <property type="match status" value="2"/>
</dbReference>
<keyword evidence="2" id="KW-0472">Membrane</keyword>
<evidence type="ECO:0000256" key="1">
    <source>
        <dbReference type="ARBA" id="ARBA00007613"/>
    </source>
</evidence>
<keyword evidence="2" id="KW-1134">Transmembrane beta strand</keyword>
<keyword evidence="2" id="KW-0732">Signal</keyword>
<name>A0ABT0BXA0_9BACT</name>
<comment type="similarity">
    <text evidence="1 2">Belongs to the outer membrane factor (OMF) (TC 1.B.17) family.</text>
</comment>
<dbReference type="NCBIfam" id="TIGR01845">
    <property type="entry name" value="outer_NodT"/>
    <property type="match status" value="1"/>
</dbReference>
<sequence>MTMMKNKNTLYGLVLLASVFVTGCKAPQLTQEEKLVVPETYGQASNDSTTIATLSWQQFFQDTILQTYIRQALANNHSFRQTVERVRMAQNQLMRAKGGLLPNISAGLGAGVQRFGEYSMDGVGNSTTNTPDLEKEKHIPDPYSDFTLGIQFEWEADIWGKLSHKKQAAAARWMASQEAARYAQTLLISELATQYYELIGLDRQKEIIKVAIQNTEDSYKLTYELKQEGEVTQLGVDQFESRLLQLRGLLLENEQQIEEKERAISSLIGSYPTEIRRISFREMEDLQFPTEVGVPSQLIYNRPDIRSAEQELLASKADSEAARKAFFPSLTLNVGGGFNAFDVSHWFTAPASLIYNLGAGLTAPIFKQHEIKALWNDAQSAQRIALLQYQEKALKAYEEIVNLIRSHDNLLKRNKLKKEERKLHARSVSDANELFKLSFIGYLEVLSADEKYMECELDYTSLCTRHCINQVLLYRALGGGTL</sequence>
<dbReference type="PANTHER" id="PTHR30203:SF30">
    <property type="entry name" value="OUTER MEMBRANE PROTEIN-RELATED"/>
    <property type="match status" value="1"/>
</dbReference>
<keyword evidence="2" id="KW-0812">Transmembrane</keyword>
<proteinExistence type="inferred from homology"/>
<dbReference type="Gene3D" id="2.20.200.10">
    <property type="entry name" value="Outer membrane efflux proteins (OEP)"/>
    <property type="match status" value="1"/>
</dbReference>
<keyword evidence="2" id="KW-0564">Palmitate</keyword>
<dbReference type="PROSITE" id="PS51257">
    <property type="entry name" value="PROKAR_LIPOPROTEIN"/>
    <property type="match status" value="1"/>
</dbReference>
<dbReference type="InterPro" id="IPR010131">
    <property type="entry name" value="MdtP/NodT-like"/>
</dbReference>
<comment type="caution">
    <text evidence="3">The sequence shown here is derived from an EMBL/GenBank/DDBJ whole genome shotgun (WGS) entry which is preliminary data.</text>
</comment>
<evidence type="ECO:0000313" key="4">
    <source>
        <dbReference type="Proteomes" id="UP001165444"/>
    </source>
</evidence>
<evidence type="ECO:0000256" key="2">
    <source>
        <dbReference type="RuleBase" id="RU362097"/>
    </source>
</evidence>
<feature type="chain" id="PRO_5045003736" evidence="2">
    <location>
        <begin position="27"/>
        <end position="482"/>
    </location>
</feature>
<accession>A0ABT0BXA0</accession>
<keyword evidence="4" id="KW-1185">Reference proteome</keyword>
<dbReference type="EMBL" id="JAKZMM010000003">
    <property type="protein sequence ID" value="MCJ2379394.1"/>
    <property type="molecule type" value="Genomic_DNA"/>
</dbReference>
<reference evidence="3 4" key="1">
    <citation type="submission" date="2022-03" db="EMBL/GenBank/DDBJ databases">
        <title>Parabacteroides sp. nov. isolated from swine feces.</title>
        <authorList>
            <person name="Bak J.E."/>
        </authorList>
    </citation>
    <scope>NUCLEOTIDE SEQUENCE [LARGE SCALE GENOMIC DNA]</scope>
    <source>
        <strain evidence="3 4">AGMB00274</strain>
    </source>
</reference>
<gene>
    <name evidence="3" type="ORF">MUN53_01990</name>
</gene>
<organism evidence="3 4">
    <name type="scientific">Parabacteroides faecalis</name>
    <dbReference type="NCBI Taxonomy" id="2924040"/>
    <lineage>
        <taxon>Bacteria</taxon>
        <taxon>Pseudomonadati</taxon>
        <taxon>Bacteroidota</taxon>
        <taxon>Bacteroidia</taxon>
        <taxon>Bacteroidales</taxon>
        <taxon>Tannerellaceae</taxon>
        <taxon>Parabacteroides</taxon>
    </lineage>
</organism>
<comment type="subcellular location">
    <subcellularLocation>
        <location evidence="2">Cell membrane</location>
        <topology evidence="2">Lipid-anchor</topology>
    </subcellularLocation>
</comment>